<evidence type="ECO:0000256" key="2">
    <source>
        <dbReference type="PROSITE-ProRule" id="PRU00335"/>
    </source>
</evidence>
<dbReference type="EMBL" id="RFFH01000003">
    <property type="protein sequence ID" value="RMI33376.1"/>
    <property type="molecule type" value="Genomic_DNA"/>
</dbReference>
<organism evidence="5 6">
    <name type="scientific">Nocardia stercoris</name>
    <dbReference type="NCBI Taxonomy" id="2483361"/>
    <lineage>
        <taxon>Bacteria</taxon>
        <taxon>Bacillati</taxon>
        <taxon>Actinomycetota</taxon>
        <taxon>Actinomycetes</taxon>
        <taxon>Mycobacteriales</taxon>
        <taxon>Nocardiaceae</taxon>
        <taxon>Nocardia</taxon>
    </lineage>
</organism>
<keyword evidence="6" id="KW-1185">Reference proteome</keyword>
<evidence type="ECO:0000259" key="4">
    <source>
        <dbReference type="PROSITE" id="PS50977"/>
    </source>
</evidence>
<feature type="region of interest" description="Disordered" evidence="3">
    <location>
        <begin position="189"/>
        <end position="213"/>
    </location>
</feature>
<dbReference type="InterPro" id="IPR041642">
    <property type="entry name" value="KstR_C"/>
</dbReference>
<gene>
    <name evidence="5" type="ORF">EBN03_09450</name>
</gene>
<dbReference type="Pfam" id="PF17925">
    <property type="entry name" value="TetR_C_20"/>
    <property type="match status" value="1"/>
</dbReference>
<evidence type="ECO:0000256" key="3">
    <source>
        <dbReference type="SAM" id="MobiDB-lite"/>
    </source>
</evidence>
<feature type="domain" description="HTH tetR-type" evidence="4">
    <location>
        <begin position="7"/>
        <end position="67"/>
    </location>
</feature>
<dbReference type="RefSeq" id="WP_122187573.1">
    <property type="nucleotide sequence ID" value="NZ_RFFH01000003.1"/>
</dbReference>
<protein>
    <submittedName>
        <fullName evidence="5">TetR/AcrR family transcriptional regulator</fullName>
    </submittedName>
</protein>
<reference evidence="5 6" key="1">
    <citation type="submission" date="2018-10" db="EMBL/GenBank/DDBJ databases">
        <title>Isolation from cow dung.</title>
        <authorList>
            <person name="Ling L."/>
        </authorList>
    </citation>
    <scope>NUCLEOTIDE SEQUENCE [LARGE SCALE GENOMIC DNA]</scope>
    <source>
        <strain evidence="5 6">NEAU-LL90</strain>
    </source>
</reference>
<dbReference type="InterPro" id="IPR001647">
    <property type="entry name" value="HTH_TetR"/>
</dbReference>
<dbReference type="Gene3D" id="1.10.357.10">
    <property type="entry name" value="Tetracycline Repressor, domain 2"/>
    <property type="match status" value="1"/>
</dbReference>
<dbReference type="InterPro" id="IPR009057">
    <property type="entry name" value="Homeodomain-like_sf"/>
</dbReference>
<sequence length="213" mass="23265">MRRESESDVAVRIVDVVVQLLETQGYDAVHLRTVAGLAHVSLARIYKLFHTRDELIAAALERWMTEHAYGEVAPPTPDEPLRDVLIRVLRSVFQPWEQHPHMLEAYHHARSGAGGDRLDAHGLSAIMPIAEISLRDLDPEYLEDVAIILPSMAVALIGQFASGALEVTEILPILERTVRRLTADNAAAAASRTPAGGGLPHATVSNSLRRAAP</sequence>
<evidence type="ECO:0000313" key="6">
    <source>
        <dbReference type="Proteomes" id="UP000279275"/>
    </source>
</evidence>
<dbReference type="PROSITE" id="PS50977">
    <property type="entry name" value="HTH_TETR_2"/>
    <property type="match status" value="1"/>
</dbReference>
<feature type="DNA-binding region" description="H-T-H motif" evidence="2">
    <location>
        <begin position="30"/>
        <end position="49"/>
    </location>
</feature>
<dbReference type="OrthoDB" id="3212417at2"/>
<comment type="caution">
    <text evidence="5">The sequence shown here is derived from an EMBL/GenBank/DDBJ whole genome shotgun (WGS) entry which is preliminary data.</text>
</comment>
<accession>A0A3M2L8L1</accession>
<dbReference type="SUPFAM" id="SSF46689">
    <property type="entry name" value="Homeodomain-like"/>
    <property type="match status" value="1"/>
</dbReference>
<evidence type="ECO:0000256" key="1">
    <source>
        <dbReference type="ARBA" id="ARBA00023125"/>
    </source>
</evidence>
<feature type="compositionally biased region" description="Polar residues" evidence="3">
    <location>
        <begin position="203"/>
        <end position="213"/>
    </location>
</feature>
<dbReference type="AlphaFoldDB" id="A0A3M2L8L1"/>
<dbReference type="Proteomes" id="UP000279275">
    <property type="component" value="Unassembled WGS sequence"/>
</dbReference>
<dbReference type="GO" id="GO:0003677">
    <property type="term" value="F:DNA binding"/>
    <property type="evidence" value="ECO:0007669"/>
    <property type="project" value="UniProtKB-UniRule"/>
</dbReference>
<keyword evidence="1 2" id="KW-0238">DNA-binding</keyword>
<name>A0A3M2L8L1_9NOCA</name>
<evidence type="ECO:0000313" key="5">
    <source>
        <dbReference type="EMBL" id="RMI33376.1"/>
    </source>
</evidence>
<dbReference type="Pfam" id="PF00440">
    <property type="entry name" value="TetR_N"/>
    <property type="match status" value="1"/>
</dbReference>
<proteinExistence type="predicted"/>